<sequence length="409" mass="46238">MSDANIVLSNGKMNRAVIIGGGIGGLLTAKVVSNYYKEVLIVDRDDFPEKPENRSGIPQGYQPHRLTPRGKMIIEGFFPGLSEELLEKGAALTQNKVYRFTNPYGILSMPNSERDLMCSRALLEWGIRQRIKENTNIQFVSKHIVNGLQTSPDQMTVTGIHVKERGQSRRQKVIPADMVIDTSGRQSKLTNWLQELGNKIPAPDVLKVSLGYSTRHYKIPADLDKKWALIHVEGRPIYRENTGIFAMIENNSAEMLIWNAGGNYPSTDAVEYEQAVADLADPIIKKVWENIDPITPPKGYRIKELFRNRFEKMNRWPSGLLVLGDALCNFDPIYGQGMTMAAIEVEVLETCMQNQQINPRLNFERSVLQKFQEEIEPVWWLNCVADLSRPGVEYVGEPLKGVSFCTEIL</sequence>
<comment type="caution">
    <text evidence="1">The sequence shown here is derived from an EMBL/GenBank/DDBJ whole genome shotgun (WGS) entry which is preliminary data.</text>
</comment>
<dbReference type="SUPFAM" id="SSF51905">
    <property type="entry name" value="FAD/NAD(P)-binding domain"/>
    <property type="match status" value="1"/>
</dbReference>
<evidence type="ECO:0000313" key="2">
    <source>
        <dbReference type="Proteomes" id="UP001281447"/>
    </source>
</evidence>
<name>A0ABU5C764_9BACI</name>
<dbReference type="InterPro" id="IPR036188">
    <property type="entry name" value="FAD/NAD-bd_sf"/>
</dbReference>
<reference evidence="1 2" key="1">
    <citation type="submission" date="2023-10" db="EMBL/GenBank/DDBJ databases">
        <title>Virgibacillus halophilus 5B73C genome.</title>
        <authorList>
            <person name="Miliotis G."/>
            <person name="Sengupta P."/>
            <person name="Hameed A."/>
            <person name="Chuvochina M."/>
            <person name="Mcdonagh F."/>
            <person name="Simpson A.C."/>
            <person name="Singh N.K."/>
            <person name="Rekha P.D."/>
            <person name="Raman K."/>
            <person name="Hugenholtz P."/>
            <person name="Venkateswaran K."/>
        </authorList>
    </citation>
    <scope>NUCLEOTIDE SEQUENCE [LARGE SCALE GENOMIC DNA]</scope>
    <source>
        <strain evidence="1 2">5B73C</strain>
    </source>
</reference>
<protein>
    <submittedName>
        <fullName evidence="1">FAD dependent oxidoreductase</fullName>
    </submittedName>
</protein>
<evidence type="ECO:0000313" key="1">
    <source>
        <dbReference type="EMBL" id="MDY0395040.1"/>
    </source>
</evidence>
<dbReference type="PANTHER" id="PTHR43422">
    <property type="entry name" value="THIAMINE THIAZOLE SYNTHASE"/>
    <property type="match status" value="1"/>
</dbReference>
<dbReference type="Gene3D" id="3.50.50.60">
    <property type="entry name" value="FAD/NAD(P)-binding domain"/>
    <property type="match status" value="1"/>
</dbReference>
<proteinExistence type="predicted"/>
<dbReference type="Proteomes" id="UP001281447">
    <property type="component" value="Unassembled WGS sequence"/>
</dbReference>
<accession>A0ABU5C764</accession>
<dbReference type="EMBL" id="JAWDIP010000003">
    <property type="protein sequence ID" value="MDY0395040.1"/>
    <property type="molecule type" value="Genomic_DNA"/>
</dbReference>
<gene>
    <name evidence="1" type="ORF">RWE15_12195</name>
</gene>
<dbReference type="PANTHER" id="PTHR43422:SF3">
    <property type="entry name" value="THIAMINE THIAZOLE SYNTHASE"/>
    <property type="match status" value="1"/>
</dbReference>
<keyword evidence="2" id="KW-1185">Reference proteome</keyword>
<organism evidence="1 2">
    <name type="scientific">Tigheibacillus halophilus</name>
    <dbReference type="NCBI Taxonomy" id="361280"/>
    <lineage>
        <taxon>Bacteria</taxon>
        <taxon>Bacillati</taxon>
        <taxon>Bacillota</taxon>
        <taxon>Bacilli</taxon>
        <taxon>Bacillales</taxon>
        <taxon>Bacillaceae</taxon>
        <taxon>Tigheibacillus</taxon>
    </lineage>
</organism>